<name>A0ABP5ZHN9_9ACTN</name>
<evidence type="ECO:0000313" key="1">
    <source>
        <dbReference type="EMBL" id="GAA2498096.1"/>
    </source>
</evidence>
<comment type="caution">
    <text evidence="1">The sequence shown here is derived from an EMBL/GenBank/DDBJ whole genome shotgun (WGS) entry which is preliminary data.</text>
</comment>
<dbReference type="RefSeq" id="WP_344361651.1">
    <property type="nucleotide sequence ID" value="NZ_BAAASR010000018.1"/>
</dbReference>
<protein>
    <recommendedName>
        <fullName evidence="3">DUF1360 domain-containing protein</fullName>
    </recommendedName>
</protein>
<dbReference type="InterPro" id="IPR010773">
    <property type="entry name" value="Mycophage_PG1_Gp7"/>
</dbReference>
<proteinExistence type="predicted"/>
<dbReference type="EMBL" id="BAAASR010000018">
    <property type="protein sequence ID" value="GAA2498096.1"/>
    <property type="molecule type" value="Genomic_DNA"/>
</dbReference>
<dbReference type="Pfam" id="PF07098">
    <property type="entry name" value="DUF1360"/>
    <property type="match status" value="1"/>
</dbReference>
<reference evidence="2" key="1">
    <citation type="journal article" date="2019" name="Int. J. Syst. Evol. Microbiol.">
        <title>The Global Catalogue of Microorganisms (GCM) 10K type strain sequencing project: providing services to taxonomists for standard genome sequencing and annotation.</title>
        <authorList>
            <consortium name="The Broad Institute Genomics Platform"/>
            <consortium name="The Broad Institute Genome Sequencing Center for Infectious Disease"/>
            <person name="Wu L."/>
            <person name="Ma J."/>
        </authorList>
    </citation>
    <scope>NUCLEOTIDE SEQUENCE [LARGE SCALE GENOMIC DNA]</scope>
    <source>
        <strain evidence="2">JCM 5062</strain>
    </source>
</reference>
<organism evidence="1 2">
    <name type="scientific">Streptomyces gobitricini</name>
    <dbReference type="NCBI Taxonomy" id="68211"/>
    <lineage>
        <taxon>Bacteria</taxon>
        <taxon>Bacillati</taxon>
        <taxon>Actinomycetota</taxon>
        <taxon>Actinomycetes</taxon>
        <taxon>Kitasatosporales</taxon>
        <taxon>Streptomycetaceae</taxon>
        <taxon>Streptomyces</taxon>
    </lineage>
</organism>
<evidence type="ECO:0008006" key="3">
    <source>
        <dbReference type="Google" id="ProtNLM"/>
    </source>
</evidence>
<gene>
    <name evidence="1" type="ORF">GCM10010393_32900</name>
</gene>
<sequence length="174" mass="18231">MAKTIARMVRRVSRTYADGGDPPPLGGHAAALAAFGGYAAAWAGAVRWSGRSLPARPEPLDLLLTSVATFRLSRLVSKGSVLSPLRAPFTEYEGPQGPAELEEKPRDGARGVVGSLLTCPFCVSVWTVSTLTGAGLLWPRATRTVTGALTALAGADALQFAYTAMQQKTETEGD</sequence>
<dbReference type="Proteomes" id="UP001499942">
    <property type="component" value="Unassembled WGS sequence"/>
</dbReference>
<accession>A0ABP5ZHN9</accession>
<keyword evidence="2" id="KW-1185">Reference proteome</keyword>
<evidence type="ECO:0000313" key="2">
    <source>
        <dbReference type="Proteomes" id="UP001499942"/>
    </source>
</evidence>